<organism evidence="2 3">
    <name type="scientific">Ralstonia solanacearum</name>
    <name type="common">Pseudomonas solanacearum</name>
    <dbReference type="NCBI Taxonomy" id="305"/>
    <lineage>
        <taxon>Bacteria</taxon>
        <taxon>Pseudomonadati</taxon>
        <taxon>Pseudomonadota</taxon>
        <taxon>Betaproteobacteria</taxon>
        <taxon>Burkholderiales</taxon>
        <taxon>Burkholderiaceae</taxon>
        <taxon>Ralstonia</taxon>
        <taxon>Ralstonia solanacearum species complex</taxon>
    </lineage>
</organism>
<feature type="domain" description="Transposase IS4-like" evidence="1">
    <location>
        <begin position="10"/>
        <end position="82"/>
    </location>
</feature>
<name>A0AAD0S9P9_RALSL</name>
<proteinExistence type="predicted"/>
<accession>A0AAD0S9P9</accession>
<protein>
    <recommendedName>
        <fullName evidence="1">Transposase IS4-like domain-containing protein</fullName>
    </recommendedName>
</protein>
<reference evidence="2 3" key="1">
    <citation type="submission" date="2017-08" db="EMBL/GenBank/DDBJ databases">
        <title>Genome sequences of Ralstonia solanacearum Species Complex (RSSC) isolated from Potato bacterial wilts in Korea.</title>
        <authorList>
            <person name="Cho H."/>
            <person name="Song E.-S."/>
            <person name="Lee Y.K."/>
            <person name="Lee S."/>
            <person name="Lee S.-W."/>
            <person name="Jo A."/>
            <person name="Kim J.-G."/>
            <person name="Hwang I."/>
        </authorList>
    </citation>
    <scope>NUCLEOTIDE SEQUENCE [LARGE SCALE GENOMIC DNA]</scope>
    <source>
        <strain evidence="2 3">T98</strain>
        <plasmid evidence="2 3">unnamed</plasmid>
    </source>
</reference>
<dbReference type="EMBL" id="CP022760">
    <property type="protein sequence ID" value="AXV83281.1"/>
    <property type="molecule type" value="Genomic_DNA"/>
</dbReference>
<evidence type="ECO:0000259" key="1">
    <source>
        <dbReference type="Pfam" id="PF01609"/>
    </source>
</evidence>
<dbReference type="Pfam" id="PF01609">
    <property type="entry name" value="DDE_Tnp_1"/>
    <property type="match status" value="1"/>
</dbReference>
<dbReference type="GO" id="GO:0003677">
    <property type="term" value="F:DNA binding"/>
    <property type="evidence" value="ECO:0007669"/>
    <property type="project" value="InterPro"/>
</dbReference>
<dbReference type="AlphaFoldDB" id="A0AAD0S9P9"/>
<evidence type="ECO:0000313" key="3">
    <source>
        <dbReference type="Proteomes" id="UP000261758"/>
    </source>
</evidence>
<dbReference type="InterPro" id="IPR002559">
    <property type="entry name" value="Transposase_11"/>
</dbReference>
<gene>
    <name evidence="2" type="ORF">CJO77_16815</name>
</gene>
<geneLocation type="plasmid" evidence="2 3">
    <name>unnamed</name>
</geneLocation>
<dbReference type="Proteomes" id="UP000261758">
    <property type="component" value="Plasmid unnamed"/>
</dbReference>
<keyword evidence="2" id="KW-0614">Plasmid</keyword>
<dbReference type="GO" id="GO:0004803">
    <property type="term" value="F:transposase activity"/>
    <property type="evidence" value="ECO:0007669"/>
    <property type="project" value="InterPro"/>
</dbReference>
<sequence>MCGLRGPTAGRVRTVAGTAANGNAVTQAHALPHGKETDVFGDAGYQGVDNRDETQDIEVDWHLAMRPAKRRAPDKANPPAGFQNALDRVKARMHALIALRIARSLVALGITKSPSGHCAVRGKRQWRRASFT</sequence>
<evidence type="ECO:0000313" key="2">
    <source>
        <dbReference type="EMBL" id="AXV83281.1"/>
    </source>
</evidence>
<dbReference type="GO" id="GO:0006313">
    <property type="term" value="P:DNA transposition"/>
    <property type="evidence" value="ECO:0007669"/>
    <property type="project" value="InterPro"/>
</dbReference>